<evidence type="ECO:0000313" key="14">
    <source>
        <dbReference type="Proteomes" id="UP000694426"/>
    </source>
</evidence>
<name>A0A8B9BVY8_9AVES</name>
<dbReference type="FunFam" id="3.30.1460.50:FF:000002">
    <property type="entry name" value="Autophagy related 10"/>
    <property type="match status" value="1"/>
</dbReference>
<keyword evidence="6" id="KW-0808">Transferase</keyword>
<evidence type="ECO:0000256" key="1">
    <source>
        <dbReference type="ARBA" id="ARBA00004496"/>
    </source>
</evidence>
<comment type="subcellular location">
    <subcellularLocation>
        <location evidence="1">Cytoplasm</location>
    </subcellularLocation>
</comment>
<dbReference type="InterPro" id="IPR007135">
    <property type="entry name" value="Atg3/Atg10"/>
</dbReference>
<dbReference type="GO" id="GO:0006983">
    <property type="term" value="P:ER overload response"/>
    <property type="evidence" value="ECO:0007669"/>
    <property type="project" value="Ensembl"/>
</dbReference>
<dbReference type="GeneTree" id="ENSGT00390000000924"/>
<dbReference type="Ensembl" id="ENSABRT00000014109.1">
    <property type="protein sequence ID" value="ENSABRP00000009892.1"/>
    <property type="gene ID" value="ENSABRG00000008857.1"/>
</dbReference>
<keyword evidence="9" id="KW-0072">Autophagy</keyword>
<reference evidence="13" key="1">
    <citation type="submission" date="2025-08" db="UniProtKB">
        <authorList>
            <consortium name="Ensembl"/>
        </authorList>
    </citation>
    <scope>IDENTIFICATION</scope>
</reference>
<dbReference type="GO" id="GO:0015031">
    <property type="term" value="P:protein transport"/>
    <property type="evidence" value="ECO:0007669"/>
    <property type="project" value="UniProtKB-KW"/>
</dbReference>
<dbReference type="GO" id="GO:0032446">
    <property type="term" value="P:protein modification by small protein conjugation"/>
    <property type="evidence" value="ECO:0007669"/>
    <property type="project" value="Ensembl"/>
</dbReference>
<sequence>MRGGRQAGRCRAGGASLPLPLPSPSTVPPPPPRTAHPWGLSPVWGDPQPTPPHPGRVGTGRDGAGRADWGRAAPFPKLPFLLIQMSCSMAVEEDFFLEEKRFRQYCEEFIKHSQQIGDGWEWRTTKDLADGYLSKTQFRITNRGIPPDLKEKNSDNIEQALFLHVEESVDDSQVAGVCATTEEVVRYEYHVLYSSSYQVPVLYFRACFLDGRPLTLDEIWKSVHACYQACLLEGPWDTITQQEHPLLGQPFFVLHPCRTNEFMSSVLASSQKQNRHTNYIILWLSTVGPVVGLNLPLSYAKLGPEQNVSADLNERPMSCRTADG</sequence>
<evidence type="ECO:0000256" key="9">
    <source>
        <dbReference type="ARBA" id="ARBA00023006"/>
    </source>
</evidence>
<evidence type="ECO:0000256" key="7">
    <source>
        <dbReference type="ARBA" id="ARBA00022786"/>
    </source>
</evidence>
<dbReference type="Gene3D" id="3.30.1460.50">
    <property type="match status" value="1"/>
</dbReference>
<comment type="similarity">
    <text evidence="2">Belongs to the ATG10 family.</text>
</comment>
<feature type="compositionally biased region" description="Pro residues" evidence="12">
    <location>
        <begin position="19"/>
        <end position="34"/>
    </location>
</feature>
<feature type="region of interest" description="Disordered" evidence="12">
    <location>
        <begin position="1"/>
        <end position="64"/>
    </location>
</feature>
<keyword evidence="14" id="KW-1185">Reference proteome</keyword>
<evidence type="ECO:0000256" key="8">
    <source>
        <dbReference type="ARBA" id="ARBA00022927"/>
    </source>
</evidence>
<evidence type="ECO:0000313" key="13">
    <source>
        <dbReference type="Ensembl" id="ENSABRP00000009892.1"/>
    </source>
</evidence>
<proteinExistence type="inferred from homology"/>
<evidence type="ECO:0000256" key="6">
    <source>
        <dbReference type="ARBA" id="ARBA00022679"/>
    </source>
</evidence>
<dbReference type="GO" id="GO:0061651">
    <property type="term" value="F:Atg12 conjugating enzyme activity"/>
    <property type="evidence" value="ECO:0007669"/>
    <property type="project" value="Ensembl"/>
</dbReference>
<dbReference type="GO" id="GO:0000045">
    <property type="term" value="P:autophagosome assembly"/>
    <property type="evidence" value="ECO:0007669"/>
    <property type="project" value="Ensembl"/>
</dbReference>
<dbReference type="GO" id="GO:0005829">
    <property type="term" value="C:cytosol"/>
    <property type="evidence" value="ECO:0007669"/>
    <property type="project" value="TreeGrafter"/>
</dbReference>
<dbReference type="PANTHER" id="PTHR14957:SF1">
    <property type="entry name" value="UBIQUITIN-LIKE-CONJUGATING ENZYME ATG10"/>
    <property type="match status" value="1"/>
</dbReference>
<dbReference type="Pfam" id="PF03987">
    <property type="entry name" value="Autophagy_act_C"/>
    <property type="match status" value="1"/>
</dbReference>
<organism evidence="13 14">
    <name type="scientific">Anser brachyrhynchus</name>
    <name type="common">Pink-footed goose</name>
    <dbReference type="NCBI Taxonomy" id="132585"/>
    <lineage>
        <taxon>Eukaryota</taxon>
        <taxon>Metazoa</taxon>
        <taxon>Chordata</taxon>
        <taxon>Craniata</taxon>
        <taxon>Vertebrata</taxon>
        <taxon>Euteleostomi</taxon>
        <taxon>Archelosauria</taxon>
        <taxon>Archosauria</taxon>
        <taxon>Dinosauria</taxon>
        <taxon>Saurischia</taxon>
        <taxon>Theropoda</taxon>
        <taxon>Coelurosauria</taxon>
        <taxon>Aves</taxon>
        <taxon>Neognathae</taxon>
        <taxon>Galloanserae</taxon>
        <taxon>Anseriformes</taxon>
        <taxon>Anatidae</taxon>
        <taxon>Anserinae</taxon>
        <taxon>Anser</taxon>
    </lineage>
</organism>
<feature type="compositionally biased region" description="Low complexity" evidence="12">
    <location>
        <begin position="7"/>
        <end position="18"/>
    </location>
</feature>
<accession>A0A8B9BVY8</accession>
<comment type="function">
    <text evidence="11">E2-like enzyme involved in autophagy. Acts as an E2-like enzyme that catalyzes the conjugation of ATG12 to ATG5. ATG12 conjugation to ATG5 is required for autophagy. Likely serves as an ATG5-recognition molecule. Not involved in ATG12 conjugation to ATG3. Plays a role in adenovirus-mediated cell lysis.</text>
</comment>
<evidence type="ECO:0000256" key="10">
    <source>
        <dbReference type="ARBA" id="ARBA00029833"/>
    </source>
</evidence>
<keyword evidence="7" id="KW-0833">Ubl conjugation pathway</keyword>
<dbReference type="GO" id="GO:0000422">
    <property type="term" value="P:autophagy of mitochondrion"/>
    <property type="evidence" value="ECO:0007669"/>
    <property type="project" value="TreeGrafter"/>
</dbReference>
<evidence type="ECO:0000256" key="12">
    <source>
        <dbReference type="SAM" id="MobiDB-lite"/>
    </source>
</evidence>
<reference evidence="13" key="2">
    <citation type="submission" date="2025-09" db="UniProtKB">
        <authorList>
            <consortium name="Ensembl"/>
        </authorList>
    </citation>
    <scope>IDENTIFICATION</scope>
</reference>
<evidence type="ECO:0000256" key="3">
    <source>
        <dbReference type="ARBA" id="ARBA00021099"/>
    </source>
</evidence>
<evidence type="ECO:0000256" key="5">
    <source>
        <dbReference type="ARBA" id="ARBA00022490"/>
    </source>
</evidence>
<keyword evidence="4" id="KW-0813">Transport</keyword>
<dbReference type="PANTHER" id="PTHR14957">
    <property type="entry name" value="UBIQUITIN-LIKE-CONJUGATING ENZYME ATG10"/>
    <property type="match status" value="1"/>
</dbReference>
<gene>
    <name evidence="13" type="primary">ATG10</name>
</gene>
<keyword evidence="5" id="KW-0963">Cytoplasm</keyword>
<dbReference type="AlphaFoldDB" id="A0A8B9BVY8"/>
<evidence type="ECO:0000256" key="4">
    <source>
        <dbReference type="ARBA" id="ARBA00022448"/>
    </source>
</evidence>
<keyword evidence="8" id="KW-0653">Protein transport</keyword>
<dbReference type="Proteomes" id="UP000694426">
    <property type="component" value="Unplaced"/>
</dbReference>
<protein>
    <recommendedName>
        <fullName evidence="3">Ubiquitin-like-conjugating enzyme ATG10</fullName>
    </recommendedName>
    <alternativeName>
        <fullName evidence="10">Autophagy-related protein 10</fullName>
    </alternativeName>
</protein>
<evidence type="ECO:0000256" key="11">
    <source>
        <dbReference type="ARBA" id="ARBA00054759"/>
    </source>
</evidence>
<evidence type="ECO:0000256" key="2">
    <source>
        <dbReference type="ARBA" id="ARBA00005696"/>
    </source>
</evidence>